<protein>
    <recommendedName>
        <fullName evidence="2">Activator of Hsp90 ATPase AHSA1-like N-terminal domain-containing protein</fullName>
    </recommendedName>
</protein>
<dbReference type="GO" id="GO:0001671">
    <property type="term" value="F:ATPase activator activity"/>
    <property type="evidence" value="ECO:0007669"/>
    <property type="project" value="InterPro"/>
</dbReference>
<dbReference type="GeneID" id="17271949"/>
<dbReference type="GO" id="GO:0005829">
    <property type="term" value="C:cytosol"/>
    <property type="evidence" value="ECO:0007669"/>
    <property type="project" value="TreeGrafter"/>
</dbReference>
<dbReference type="InterPro" id="IPR015310">
    <property type="entry name" value="AHSA1-like_N"/>
</dbReference>
<dbReference type="KEGG" id="ehx:EMIHUDRAFT_353879"/>
<reference evidence="4" key="1">
    <citation type="journal article" date="2013" name="Nature">
        <title>Pan genome of the phytoplankton Emiliania underpins its global distribution.</title>
        <authorList>
            <person name="Read B.A."/>
            <person name="Kegel J."/>
            <person name="Klute M.J."/>
            <person name="Kuo A."/>
            <person name="Lefebvre S.C."/>
            <person name="Maumus F."/>
            <person name="Mayer C."/>
            <person name="Miller J."/>
            <person name="Monier A."/>
            <person name="Salamov A."/>
            <person name="Young J."/>
            <person name="Aguilar M."/>
            <person name="Claverie J.M."/>
            <person name="Frickenhaus S."/>
            <person name="Gonzalez K."/>
            <person name="Herman E.K."/>
            <person name="Lin Y.C."/>
            <person name="Napier J."/>
            <person name="Ogata H."/>
            <person name="Sarno A.F."/>
            <person name="Shmutz J."/>
            <person name="Schroeder D."/>
            <person name="de Vargas C."/>
            <person name="Verret F."/>
            <person name="von Dassow P."/>
            <person name="Valentin K."/>
            <person name="Van de Peer Y."/>
            <person name="Wheeler G."/>
            <person name="Dacks J.B."/>
            <person name="Delwiche C.F."/>
            <person name="Dyhrman S.T."/>
            <person name="Glockner G."/>
            <person name="John U."/>
            <person name="Richards T."/>
            <person name="Worden A.Z."/>
            <person name="Zhang X."/>
            <person name="Grigoriev I.V."/>
            <person name="Allen A.E."/>
            <person name="Bidle K."/>
            <person name="Borodovsky M."/>
            <person name="Bowler C."/>
            <person name="Brownlee C."/>
            <person name="Cock J.M."/>
            <person name="Elias M."/>
            <person name="Gladyshev V.N."/>
            <person name="Groth M."/>
            <person name="Guda C."/>
            <person name="Hadaegh A."/>
            <person name="Iglesias-Rodriguez M.D."/>
            <person name="Jenkins J."/>
            <person name="Jones B.M."/>
            <person name="Lawson T."/>
            <person name="Leese F."/>
            <person name="Lindquist E."/>
            <person name="Lobanov A."/>
            <person name="Lomsadze A."/>
            <person name="Malik S.B."/>
            <person name="Marsh M.E."/>
            <person name="Mackinder L."/>
            <person name="Mock T."/>
            <person name="Mueller-Roeber B."/>
            <person name="Pagarete A."/>
            <person name="Parker M."/>
            <person name="Probert I."/>
            <person name="Quesneville H."/>
            <person name="Raines C."/>
            <person name="Rensing S.A."/>
            <person name="Riano-Pachon D.M."/>
            <person name="Richier S."/>
            <person name="Rokitta S."/>
            <person name="Shiraiwa Y."/>
            <person name="Soanes D.M."/>
            <person name="van der Giezen M."/>
            <person name="Wahlund T.M."/>
            <person name="Williams B."/>
            <person name="Wilson W."/>
            <person name="Wolfe G."/>
            <person name="Wurch L.L."/>
        </authorList>
    </citation>
    <scope>NUCLEOTIDE SEQUENCE</scope>
</reference>
<dbReference type="PANTHER" id="PTHR13009">
    <property type="entry name" value="HEAT SHOCK PROTEIN 90 HSP90 CO-CHAPERONE AHA-1"/>
    <property type="match status" value="1"/>
</dbReference>
<dbReference type="EnsemblProtists" id="EOD26403">
    <property type="protein sequence ID" value="EOD26403"/>
    <property type="gene ID" value="EMIHUDRAFT_353879"/>
</dbReference>
<dbReference type="GeneID" id="17259784"/>
<accession>A0A0D3JSB8</accession>
<reference evidence="3" key="2">
    <citation type="submission" date="2024-10" db="UniProtKB">
        <authorList>
            <consortium name="EnsemblProtists"/>
        </authorList>
    </citation>
    <scope>IDENTIFICATION</scope>
</reference>
<organism evidence="3 4">
    <name type="scientific">Emiliania huxleyi (strain CCMP1516)</name>
    <dbReference type="NCBI Taxonomy" id="280463"/>
    <lineage>
        <taxon>Eukaryota</taxon>
        <taxon>Haptista</taxon>
        <taxon>Haptophyta</taxon>
        <taxon>Prymnesiophyceae</taxon>
        <taxon>Isochrysidales</taxon>
        <taxon>Noelaerhabdaceae</taxon>
        <taxon>Emiliania</taxon>
    </lineage>
</organism>
<dbReference type="HOGENOM" id="CLU_1374455_0_0_1"/>
<dbReference type="Proteomes" id="UP000013827">
    <property type="component" value="Unassembled WGS sequence"/>
</dbReference>
<dbReference type="GO" id="GO:0051087">
    <property type="term" value="F:protein-folding chaperone binding"/>
    <property type="evidence" value="ECO:0007669"/>
    <property type="project" value="InterPro"/>
</dbReference>
<dbReference type="GO" id="GO:0006457">
    <property type="term" value="P:protein folding"/>
    <property type="evidence" value="ECO:0007669"/>
    <property type="project" value="TreeGrafter"/>
</dbReference>
<dbReference type="STRING" id="2903.R1DGJ6"/>
<keyword evidence="4" id="KW-1185">Reference proteome</keyword>
<proteinExistence type="inferred from homology"/>
<evidence type="ECO:0000256" key="1">
    <source>
        <dbReference type="ARBA" id="ARBA00006817"/>
    </source>
</evidence>
<dbReference type="RefSeq" id="XP_005778832.1">
    <property type="nucleotide sequence ID" value="XM_005778775.1"/>
</dbReference>
<dbReference type="PaxDb" id="2903-EOD13635"/>
<dbReference type="PANTHER" id="PTHR13009:SF22">
    <property type="entry name" value="LD43819P"/>
    <property type="match status" value="1"/>
</dbReference>
<dbReference type="eggNOG" id="KOG2936">
    <property type="taxonomic scope" value="Eukaryota"/>
</dbReference>
<evidence type="ECO:0000313" key="3">
    <source>
        <dbReference type="EnsemblProtists" id="EOD26403"/>
    </source>
</evidence>
<feature type="domain" description="Activator of Hsp90 ATPase AHSA1-like N-terminal" evidence="2">
    <location>
        <begin position="68"/>
        <end position="199"/>
    </location>
</feature>
<name>A0A0D3JSB8_EMIH1</name>
<dbReference type="Pfam" id="PF09229">
    <property type="entry name" value="Aha1_N"/>
    <property type="match status" value="1"/>
</dbReference>
<dbReference type="RefSeq" id="XP_005766064.1">
    <property type="nucleotide sequence ID" value="XM_005766007.1"/>
</dbReference>
<comment type="similarity">
    <text evidence="1">Belongs to the AHA1 family.</text>
</comment>
<dbReference type="Gene3D" id="3.15.10.20">
    <property type="entry name" value="Activator of Hsp90 ATPase Aha1, N-terminal domain"/>
    <property type="match status" value="1"/>
</dbReference>
<dbReference type="SMART" id="SM01000">
    <property type="entry name" value="Aha1_N"/>
    <property type="match status" value="1"/>
</dbReference>
<evidence type="ECO:0000259" key="2">
    <source>
        <dbReference type="SMART" id="SM01000"/>
    </source>
</evidence>
<dbReference type="KEGG" id="ehx:EMIHUDRAFT_371041"/>
<dbReference type="SUPFAM" id="SSF103111">
    <property type="entry name" value="Activator of Hsp90 ATPase, Aha1"/>
    <property type="match status" value="1"/>
</dbReference>
<sequence length="199" mass="22092">MAASNDKTASLFVTKEKFLSAARETSLQDATAEALWQKLADASSQRIIAGATAPREDAANVNQWHWSEQDLLPWCKERLTALLVGVEASGVPDKGWVRVTGLESCTGEASVSNRKGKRIVAYELDVKLKWQGSVDYDDVEGTLILPYVSEDVSDGAYEVKWSAKEPNDGSHQMALRYLKKQLPQIQEKLKVFYSEINAK</sequence>
<dbReference type="EnsemblProtists" id="EOD13635">
    <property type="protein sequence ID" value="EOD13635"/>
    <property type="gene ID" value="EMIHUDRAFT_371041"/>
</dbReference>
<evidence type="ECO:0000313" key="4">
    <source>
        <dbReference type="Proteomes" id="UP000013827"/>
    </source>
</evidence>
<dbReference type="InterPro" id="IPR036338">
    <property type="entry name" value="Aha1"/>
</dbReference>
<dbReference type="AlphaFoldDB" id="A0A0D3JSB8"/>